<evidence type="ECO:0000313" key="4">
    <source>
        <dbReference type="EMBL" id="TGZ84659.1"/>
    </source>
</evidence>
<reference evidence="4 5" key="1">
    <citation type="submission" date="2019-04" db="EMBL/GenBank/DDBJ databases">
        <title>Comparative genomics and transcriptomics to analyze fruiting body development in filamentous ascomycetes.</title>
        <authorList>
            <consortium name="DOE Joint Genome Institute"/>
            <person name="Lutkenhaus R."/>
            <person name="Traeger S."/>
            <person name="Breuer J."/>
            <person name="Kuo A."/>
            <person name="Lipzen A."/>
            <person name="Pangilinan J."/>
            <person name="Dilworth D."/>
            <person name="Sandor L."/>
            <person name="Poggeler S."/>
            <person name="Barry K."/>
            <person name="Grigoriev I.V."/>
            <person name="Nowrousian M."/>
        </authorList>
    </citation>
    <scope>NUCLEOTIDE SEQUENCE [LARGE SCALE GENOMIC DNA]</scope>
    <source>
        <strain evidence="4 5">CBS 389.68</strain>
    </source>
</reference>
<name>A0A4S2N5T4_9PEZI</name>
<dbReference type="InterPro" id="IPR002190">
    <property type="entry name" value="MHD_dom"/>
</dbReference>
<evidence type="ECO:0000256" key="1">
    <source>
        <dbReference type="SAM" id="MobiDB-lite"/>
    </source>
</evidence>
<accession>A0A4S2N5T4</accession>
<feature type="transmembrane region" description="Helical" evidence="2">
    <location>
        <begin position="107"/>
        <end position="127"/>
    </location>
</feature>
<keyword evidence="2" id="KW-0472">Membrane</keyword>
<dbReference type="GO" id="GO:0006281">
    <property type="term" value="P:DNA repair"/>
    <property type="evidence" value="ECO:0007669"/>
    <property type="project" value="TreeGrafter"/>
</dbReference>
<dbReference type="STRING" id="341454.A0A4S2N5T4"/>
<dbReference type="Gene3D" id="1.10.10.1210">
    <property type="entry name" value="MAGE homology domain, winged helix WH2 motif"/>
    <property type="match status" value="1"/>
</dbReference>
<keyword evidence="5" id="KW-1185">Reference proteome</keyword>
<dbReference type="PANTHER" id="PTHR11736:SF14">
    <property type="entry name" value="NSE3 HOMOLOG, SMC5-SMC6 COMPLEX COMPONENT"/>
    <property type="match status" value="1"/>
</dbReference>
<dbReference type="InParanoid" id="A0A4S2N5T4"/>
<dbReference type="SMART" id="SM01373">
    <property type="entry name" value="MAGE"/>
    <property type="match status" value="1"/>
</dbReference>
<dbReference type="EMBL" id="ML220112">
    <property type="protein sequence ID" value="TGZ84659.1"/>
    <property type="molecule type" value="Genomic_DNA"/>
</dbReference>
<keyword evidence="2" id="KW-0812">Transmembrane</keyword>
<evidence type="ECO:0000256" key="2">
    <source>
        <dbReference type="SAM" id="Phobius"/>
    </source>
</evidence>
<dbReference type="InterPro" id="IPR041898">
    <property type="entry name" value="MAGE_WH1"/>
</dbReference>
<dbReference type="PANTHER" id="PTHR11736">
    <property type="entry name" value="MELANOMA-ASSOCIATED ANTIGEN MAGE ANTIGEN"/>
    <property type="match status" value="1"/>
</dbReference>
<protein>
    <submittedName>
        <fullName evidence="4">MAGE-domain-containing protein</fullName>
    </submittedName>
</protein>
<dbReference type="OrthoDB" id="205198at2759"/>
<organism evidence="4 5">
    <name type="scientific">Ascodesmis nigricans</name>
    <dbReference type="NCBI Taxonomy" id="341454"/>
    <lineage>
        <taxon>Eukaryota</taxon>
        <taxon>Fungi</taxon>
        <taxon>Dikarya</taxon>
        <taxon>Ascomycota</taxon>
        <taxon>Pezizomycotina</taxon>
        <taxon>Pezizomycetes</taxon>
        <taxon>Pezizales</taxon>
        <taxon>Ascodesmidaceae</taxon>
        <taxon>Ascodesmis</taxon>
    </lineage>
</organism>
<sequence length="265" mass="29787">MVKGLVRLALAHEFSRTPIRRTDMSTVLGSGSRKFQEVFNRAQEELRKVFGMEMVELPLREKTKLSQRRAAQSSDKSSSSKSYILVSTLPIEYRLPTILAPTTPKDAAYQGLVSFVVALIYLSGRILSVRNLERYLSQMDVDEHYADKTLSQMQRHGYIVKVKDTTADIGDVTPFEYHLGPRAKMEIGEEGLKRLVRSVFGEDAPEDLDARIKMNIGVETQNIVVEDEVAGADDHVGAVAKKAPTNTRKKRPVKRRGGDDDDDYE</sequence>
<dbReference type="Pfam" id="PF01454">
    <property type="entry name" value="MAGE"/>
    <property type="match status" value="1"/>
</dbReference>
<keyword evidence="2" id="KW-1133">Transmembrane helix</keyword>
<gene>
    <name evidence="4" type="ORF">EX30DRAFT_325411</name>
</gene>
<dbReference type="Gene3D" id="1.10.10.1200">
    <property type="entry name" value="MAGE homology domain, winged helix WH1 motif"/>
    <property type="match status" value="1"/>
</dbReference>
<evidence type="ECO:0000313" key="5">
    <source>
        <dbReference type="Proteomes" id="UP000298138"/>
    </source>
</evidence>
<dbReference type="AlphaFoldDB" id="A0A4S2N5T4"/>
<feature type="region of interest" description="Disordered" evidence="1">
    <location>
        <begin position="235"/>
        <end position="265"/>
    </location>
</feature>
<dbReference type="Proteomes" id="UP000298138">
    <property type="component" value="Unassembled WGS sequence"/>
</dbReference>
<dbReference type="InterPro" id="IPR041899">
    <property type="entry name" value="MAGE_WH2"/>
</dbReference>
<proteinExistence type="predicted"/>
<dbReference type="GO" id="GO:0005634">
    <property type="term" value="C:nucleus"/>
    <property type="evidence" value="ECO:0007669"/>
    <property type="project" value="TreeGrafter"/>
</dbReference>
<evidence type="ECO:0000259" key="3">
    <source>
        <dbReference type="SMART" id="SM01373"/>
    </source>
</evidence>
<feature type="domain" description="MAGE" evidence="3">
    <location>
        <begin position="5"/>
        <end position="192"/>
    </location>
</feature>
<dbReference type="InterPro" id="IPR037445">
    <property type="entry name" value="MAGE"/>
</dbReference>